<gene>
    <name evidence="2" type="ORF">KIPB_008383</name>
</gene>
<dbReference type="Proteomes" id="UP000265618">
    <property type="component" value="Unassembled WGS sequence"/>
</dbReference>
<proteinExistence type="predicted"/>
<name>A0A9K3D1M1_9EUKA</name>
<evidence type="ECO:0000256" key="1">
    <source>
        <dbReference type="SAM" id="MobiDB-lite"/>
    </source>
</evidence>
<evidence type="ECO:0000313" key="3">
    <source>
        <dbReference type="Proteomes" id="UP000265618"/>
    </source>
</evidence>
<feature type="region of interest" description="Disordered" evidence="1">
    <location>
        <begin position="244"/>
        <end position="267"/>
    </location>
</feature>
<organism evidence="2 3">
    <name type="scientific">Kipferlia bialata</name>
    <dbReference type="NCBI Taxonomy" id="797122"/>
    <lineage>
        <taxon>Eukaryota</taxon>
        <taxon>Metamonada</taxon>
        <taxon>Carpediemonas-like organisms</taxon>
        <taxon>Kipferlia</taxon>
    </lineage>
</organism>
<comment type="caution">
    <text evidence="2">The sequence shown here is derived from an EMBL/GenBank/DDBJ whole genome shotgun (WGS) entry which is preliminary data.</text>
</comment>
<sequence length="267" mass="29615">MSTDQRPFAQTEMSQKVLKPSQNPPRGYSSLRSNGSYAAIHAAASPYRPPSRNPLAVDTQDRPFSVKQVPGHRNQEAKESAPHQRHSVGPMKPANDAAGVTTAQMSRQRLAKKRIEPVRAVERDVRTLSGRKHDPNRSYHADIYRASGVSSVVPEERNVRGIDTRSSRRYTQQTTSEWGFAPESYKIAPQPKRTGPVEVVPPQLRAQTDRKCSVRPMSAQSRSNPNFGAFRDHSDIIGHRIWGGGDARVEPKPHARMNAPTGGAIYV</sequence>
<evidence type="ECO:0000313" key="2">
    <source>
        <dbReference type="EMBL" id="GIQ86512.1"/>
    </source>
</evidence>
<dbReference type="EMBL" id="BDIP01002581">
    <property type="protein sequence ID" value="GIQ86512.1"/>
    <property type="molecule type" value="Genomic_DNA"/>
</dbReference>
<keyword evidence="3" id="KW-1185">Reference proteome</keyword>
<reference evidence="2 3" key="1">
    <citation type="journal article" date="2018" name="PLoS ONE">
        <title>The draft genome of Kipferlia bialata reveals reductive genome evolution in fornicate parasites.</title>
        <authorList>
            <person name="Tanifuji G."/>
            <person name="Takabayashi S."/>
            <person name="Kume K."/>
            <person name="Takagi M."/>
            <person name="Nakayama T."/>
            <person name="Kamikawa R."/>
            <person name="Inagaki Y."/>
            <person name="Hashimoto T."/>
        </authorList>
    </citation>
    <scope>NUCLEOTIDE SEQUENCE [LARGE SCALE GENOMIC DNA]</scope>
    <source>
        <strain evidence="2">NY0173</strain>
    </source>
</reference>
<dbReference type="AlphaFoldDB" id="A0A9K3D1M1"/>
<feature type="compositionally biased region" description="Basic and acidic residues" evidence="1">
    <location>
        <begin position="73"/>
        <end position="82"/>
    </location>
</feature>
<feature type="region of interest" description="Disordered" evidence="1">
    <location>
        <begin position="1"/>
        <end position="112"/>
    </location>
</feature>
<protein>
    <submittedName>
        <fullName evidence="2">Uncharacterized protein</fullName>
    </submittedName>
</protein>
<accession>A0A9K3D1M1</accession>